<dbReference type="GeneID" id="75213497"/>
<protein>
    <submittedName>
        <fullName evidence="1">Uncharacterized protein</fullName>
    </submittedName>
</protein>
<name>A0ABX6Y0R6_9GAMM</name>
<evidence type="ECO:0000313" key="2">
    <source>
        <dbReference type="Proteomes" id="UP000595058"/>
    </source>
</evidence>
<dbReference type="EMBL" id="CP065720">
    <property type="protein sequence ID" value="QPT19921.1"/>
    <property type="molecule type" value="Genomic_DNA"/>
</dbReference>
<organism evidence="1 2">
    <name type="scientific">Stutzerimonas frequens</name>
    <dbReference type="NCBI Taxonomy" id="2968969"/>
    <lineage>
        <taxon>Bacteria</taxon>
        <taxon>Pseudomonadati</taxon>
        <taxon>Pseudomonadota</taxon>
        <taxon>Gammaproteobacteria</taxon>
        <taxon>Pseudomonadales</taxon>
        <taxon>Pseudomonadaceae</taxon>
        <taxon>Stutzerimonas</taxon>
    </lineage>
</organism>
<keyword evidence="2" id="KW-1185">Reference proteome</keyword>
<dbReference type="RefSeq" id="WP_102840485.1">
    <property type="nucleotide sequence ID" value="NZ_CP065720.1"/>
</dbReference>
<reference evidence="1 2" key="1">
    <citation type="submission" date="2020-12" db="EMBL/GenBank/DDBJ databases">
        <title>FDA dAtabase for Regulatory Grade micrObial Sequences (FDA-ARGOS): Supporting development and validation of Infectious Disease Dx tests.</title>
        <authorList>
            <person name="Sproer C."/>
            <person name="Gronow S."/>
            <person name="Severitt S."/>
            <person name="Schroder I."/>
            <person name="Tallon L."/>
            <person name="Sadzewicz L."/>
            <person name="Zhao X."/>
            <person name="Boylan J."/>
            <person name="Ott S."/>
            <person name="Bowen H."/>
            <person name="Vavikolanu K."/>
            <person name="Mehta A."/>
            <person name="Aluvathingal J."/>
            <person name="Nadendla S."/>
            <person name="Lowell S."/>
            <person name="Myers T."/>
            <person name="Yan Y."/>
            <person name="Sichtig H."/>
        </authorList>
    </citation>
    <scope>NUCLEOTIDE SEQUENCE [LARGE SCALE GENOMIC DNA]</scope>
    <source>
        <strain evidence="1 2">FDAARGOS_877</strain>
    </source>
</reference>
<accession>A0ABX6Y0R6</accession>
<proteinExistence type="predicted"/>
<evidence type="ECO:0000313" key="1">
    <source>
        <dbReference type="EMBL" id="QPT19921.1"/>
    </source>
</evidence>
<sequence length="67" mass="7238">MVANKTVGPQPVRRRQSTAAGVHEAQYLDLAAAGEFVPTVIVTTSDSLLRKIEQLTLDYERLAGGAR</sequence>
<dbReference type="Proteomes" id="UP000595058">
    <property type="component" value="Chromosome"/>
</dbReference>
<gene>
    <name evidence="1" type="ORF">I6G34_09305</name>
</gene>